<feature type="region of interest" description="Disordered" evidence="1">
    <location>
        <begin position="1"/>
        <end position="41"/>
    </location>
</feature>
<comment type="caution">
    <text evidence="2">The sequence shown here is derived from an EMBL/GenBank/DDBJ whole genome shotgun (WGS) entry which is preliminary data.</text>
</comment>
<sequence>MPEQEKGTDSAGAAPRGTESAGTGSVSTDDPPGAGPFGRHSTAGLENVALLAVGLADVVLERLRHAAEQGQQLLRRSDLRELFADGVNDLCARGELASRRAAPDTENYLEVMASRAVKRAGEAETSGPAHA</sequence>
<dbReference type="OrthoDB" id="4335953at2"/>
<reference evidence="2 3" key="1">
    <citation type="submission" date="2018-11" db="EMBL/GenBank/DDBJ databases">
        <title>Whole genome sequence of Streptomyces chrestomyceticus NBRC 13444(T).</title>
        <authorList>
            <person name="Komaki H."/>
            <person name="Tamura T."/>
        </authorList>
    </citation>
    <scope>NUCLEOTIDE SEQUENCE [LARGE SCALE GENOMIC DNA]</scope>
    <source>
        <strain evidence="2 3">NBRC 13444</strain>
    </source>
</reference>
<organism evidence="2 3">
    <name type="scientific">Streptomyces chrestomyceticus JCM 4735</name>
    <dbReference type="NCBI Taxonomy" id="1306181"/>
    <lineage>
        <taxon>Bacteria</taxon>
        <taxon>Bacillati</taxon>
        <taxon>Actinomycetota</taxon>
        <taxon>Actinomycetes</taxon>
        <taxon>Kitasatosporales</taxon>
        <taxon>Streptomycetaceae</taxon>
        <taxon>Streptomyces</taxon>
    </lineage>
</organism>
<dbReference type="GeneID" id="95626642"/>
<proteinExistence type="predicted"/>
<name>A0A7U9L341_9ACTN</name>
<protein>
    <recommendedName>
        <fullName evidence="4">Polyprenyl synthetase</fullName>
    </recommendedName>
</protein>
<evidence type="ECO:0000256" key="1">
    <source>
        <dbReference type="SAM" id="MobiDB-lite"/>
    </source>
</evidence>
<evidence type="ECO:0000313" key="3">
    <source>
        <dbReference type="Proteomes" id="UP000287830"/>
    </source>
</evidence>
<dbReference type="EMBL" id="BHZC01000001">
    <property type="protein sequence ID" value="GCD40166.1"/>
    <property type="molecule type" value="Genomic_DNA"/>
</dbReference>
<dbReference type="RefSeq" id="WP_125048926.1">
    <property type="nucleotide sequence ID" value="NZ_BHZC01000001.1"/>
</dbReference>
<dbReference type="AlphaFoldDB" id="A0A7U9L341"/>
<gene>
    <name evidence="2" type="ORF">OEIGOIKO_08023</name>
</gene>
<evidence type="ECO:0008006" key="4">
    <source>
        <dbReference type="Google" id="ProtNLM"/>
    </source>
</evidence>
<accession>A0A7U9L341</accession>
<dbReference type="Proteomes" id="UP000287830">
    <property type="component" value="Unassembled WGS sequence"/>
</dbReference>
<evidence type="ECO:0000313" key="2">
    <source>
        <dbReference type="EMBL" id="GCD40166.1"/>
    </source>
</evidence>